<dbReference type="PANTHER" id="PTHR16803:SF0">
    <property type="entry name" value="HIGH AFFINITY IMMUNOGLOBULIN EPSILON RECEPTOR SUBUNIT GAMMA"/>
    <property type="match status" value="1"/>
</dbReference>
<dbReference type="AlphaFoldDB" id="A0A8I5YBS0"/>
<dbReference type="Pfam" id="PF02189">
    <property type="entry name" value="ITAM"/>
    <property type="match status" value="1"/>
</dbReference>
<keyword evidence="9" id="KW-0391">Immunity</keyword>
<evidence type="ECO:0000256" key="2">
    <source>
        <dbReference type="ARBA" id="ARBA00007280"/>
    </source>
</evidence>
<keyword evidence="8" id="KW-0732">Signal</keyword>
<dbReference type="InterPro" id="IPR003110">
    <property type="entry name" value="Phos_immunorcpt_sig_ITAM"/>
</dbReference>
<evidence type="ECO:0000313" key="21">
    <source>
        <dbReference type="RGD" id="2599"/>
    </source>
</evidence>
<comment type="subcellular location">
    <subcellularLocation>
        <location evidence="1">Cell membrane</location>
        <topology evidence="1">Single-pass type I membrane protein</topology>
    </subcellularLocation>
</comment>
<evidence type="ECO:0000256" key="17">
    <source>
        <dbReference type="ARBA" id="ARBA00032977"/>
    </source>
</evidence>
<reference evidence="19" key="2">
    <citation type="submission" date="2025-08" db="UniProtKB">
        <authorList>
            <consortium name="Ensembl"/>
        </authorList>
    </citation>
    <scope>IDENTIFICATION</scope>
    <source>
        <strain evidence="19">Brown Norway</strain>
    </source>
</reference>
<evidence type="ECO:0000256" key="5">
    <source>
        <dbReference type="ARBA" id="ARBA00022553"/>
    </source>
</evidence>
<evidence type="ECO:0000256" key="15">
    <source>
        <dbReference type="ARBA" id="ARBA00030112"/>
    </source>
</evidence>
<keyword evidence="4" id="KW-1003">Cell membrane</keyword>
<feature type="transmembrane region" description="Helical" evidence="18">
    <location>
        <begin position="109"/>
        <end position="127"/>
    </location>
</feature>
<evidence type="ECO:0000256" key="13">
    <source>
        <dbReference type="ARBA" id="ARBA00023157"/>
    </source>
</evidence>
<keyword evidence="20" id="KW-1185">Reference proteome</keyword>
<accession>A0A8I5YBS0</accession>
<evidence type="ECO:0000256" key="9">
    <source>
        <dbReference type="ARBA" id="ARBA00022859"/>
    </source>
</evidence>
<dbReference type="RGD" id="2599">
    <property type="gene designation" value="Fcer1g"/>
</dbReference>
<evidence type="ECO:0007829" key="22">
    <source>
        <dbReference type="PeptideAtlas" id="A0A8I5YBS0"/>
    </source>
</evidence>
<keyword evidence="11 18" id="KW-1133">Transmembrane helix</keyword>
<protein>
    <recommendedName>
        <fullName evidence="3">High affinity immunoglobulin epsilon receptor subunit gamma</fullName>
    </recommendedName>
    <alternativeName>
        <fullName evidence="16">Fc receptor gamma-chain</fullName>
    </alternativeName>
    <alternativeName>
        <fullName evidence="15">Fc-epsilon RI-gamma</fullName>
    </alternativeName>
    <alternativeName>
        <fullName evidence="17">IgE Fc receptor subunit gamma</fullName>
    </alternativeName>
</protein>
<comment type="similarity">
    <text evidence="2">Belongs to the CD3Z/FCER1G family.</text>
</comment>
<keyword evidence="7 18" id="KW-0812">Transmembrane</keyword>
<evidence type="ECO:0000256" key="3">
    <source>
        <dbReference type="ARBA" id="ARBA00021544"/>
    </source>
</evidence>
<organism evidence="19 20">
    <name type="scientific">Rattus norvegicus</name>
    <name type="common">Rat</name>
    <dbReference type="NCBI Taxonomy" id="10116"/>
    <lineage>
        <taxon>Eukaryota</taxon>
        <taxon>Metazoa</taxon>
        <taxon>Chordata</taxon>
        <taxon>Craniata</taxon>
        <taxon>Vertebrata</taxon>
        <taxon>Euteleostomi</taxon>
        <taxon>Mammalia</taxon>
        <taxon>Eutheria</taxon>
        <taxon>Euarchontoglires</taxon>
        <taxon>Glires</taxon>
        <taxon>Rodentia</taxon>
        <taxon>Myomorpha</taxon>
        <taxon>Muroidea</taxon>
        <taxon>Muridae</taxon>
        <taxon>Murinae</taxon>
        <taxon>Rattus</taxon>
    </lineage>
</organism>
<evidence type="ECO:0000256" key="18">
    <source>
        <dbReference type="SAM" id="Phobius"/>
    </source>
</evidence>
<dbReference type="GO" id="GO:0019863">
    <property type="term" value="F:IgE binding"/>
    <property type="evidence" value="ECO:0007669"/>
    <property type="project" value="UniProtKB-KW"/>
</dbReference>
<evidence type="ECO:0000256" key="10">
    <source>
        <dbReference type="ARBA" id="ARBA00022972"/>
    </source>
</evidence>
<evidence type="ECO:0000256" key="16">
    <source>
        <dbReference type="ARBA" id="ARBA00030402"/>
    </source>
</evidence>
<proteinExistence type="evidence at protein level"/>
<dbReference type="OrthoDB" id="9941225at2759"/>
<evidence type="ECO:0000256" key="7">
    <source>
        <dbReference type="ARBA" id="ARBA00022692"/>
    </source>
</evidence>
<evidence type="ECO:0000256" key="11">
    <source>
        <dbReference type="ARBA" id="ARBA00022989"/>
    </source>
</evidence>
<reference evidence="19" key="3">
    <citation type="submission" date="2025-09" db="UniProtKB">
        <authorList>
            <consortium name="Ensembl"/>
        </authorList>
    </citation>
    <scope>IDENTIFICATION</scope>
    <source>
        <strain evidence="19">Brown Norway</strain>
    </source>
</reference>
<keyword evidence="6" id="KW-0399">Innate immunity</keyword>
<dbReference type="InterPro" id="IPR021663">
    <property type="entry name" value="CD3_zeta/IgE_Fc_rcpt_gamma"/>
</dbReference>
<sequence>MKVCSFCGLGWSLKGLRLRGQIFQLPKLALRGAAWSVVQEGEGAKEGVAGRRELWSGNCSWVQLCSSVLARDHQPPALQPPPRMIPAVILFLLLLVEEAAALGEPQLCYILDAILFLYGIVLTLLYCRLKIQVRKADIASREKSDAVYTGLNTRNQETYETLKHEKPPQ</sequence>
<evidence type="ECO:0000256" key="6">
    <source>
        <dbReference type="ARBA" id="ARBA00022588"/>
    </source>
</evidence>
<dbReference type="GO" id="GO:0045087">
    <property type="term" value="P:innate immune response"/>
    <property type="evidence" value="ECO:0007669"/>
    <property type="project" value="UniProtKB-KW"/>
</dbReference>
<keyword evidence="5" id="KW-0597">Phosphoprotein</keyword>
<name>A0A8I5YBS0_RAT</name>
<evidence type="ECO:0000256" key="4">
    <source>
        <dbReference type="ARBA" id="ARBA00022475"/>
    </source>
</evidence>
<keyword evidence="22" id="KW-1267">Proteomics identification</keyword>
<dbReference type="Ensembl" id="ENSRNOT00000098830.2">
    <property type="protein sequence ID" value="ENSRNOP00000077355.1"/>
    <property type="gene ID" value="ENSRNOG00000024159.5"/>
</dbReference>
<dbReference type="InterPro" id="IPR042340">
    <property type="entry name" value="FCER1G"/>
</dbReference>
<dbReference type="PROSITE" id="PS51055">
    <property type="entry name" value="ITAM_1"/>
    <property type="match status" value="1"/>
</dbReference>
<gene>
    <name evidence="19 21" type="primary">Fcer1g</name>
</gene>
<keyword evidence="13" id="KW-1015">Disulfide bond</keyword>
<dbReference type="GO" id="GO:0019767">
    <property type="term" value="F:IgE receptor activity"/>
    <property type="evidence" value="ECO:0007669"/>
    <property type="project" value="InterPro"/>
</dbReference>
<dbReference type="PANTHER" id="PTHR16803">
    <property type="entry name" value="HIGH AFFINITY IMMUNOGLOBULIN EPSILON RECEPTOR GAMMA-SUBUNIT"/>
    <property type="match status" value="1"/>
</dbReference>
<reference evidence="19" key="1">
    <citation type="submission" date="2024-01" db="EMBL/GenBank/DDBJ databases">
        <title>GRCr8: a new rat reference genome assembly contstructed from accurate long reads and long range scaffolding.</title>
        <authorList>
            <person name="Doris P.A."/>
            <person name="Kalbfleisch T."/>
            <person name="Li K."/>
            <person name="Howe K."/>
            <person name="Wood J."/>
        </authorList>
    </citation>
    <scope>NUCLEOTIDE SEQUENCE [LARGE SCALE GENOMIC DNA]</scope>
    <source>
        <strain evidence="19">Brown Norway</strain>
    </source>
</reference>
<evidence type="ECO:0000256" key="1">
    <source>
        <dbReference type="ARBA" id="ARBA00004251"/>
    </source>
</evidence>
<evidence type="ECO:0000256" key="8">
    <source>
        <dbReference type="ARBA" id="ARBA00022729"/>
    </source>
</evidence>
<dbReference type="GeneTree" id="ENSGT00390000003894"/>
<evidence type="ECO:0000313" key="19">
    <source>
        <dbReference type="Ensembl" id="ENSRNOP00000077355.1"/>
    </source>
</evidence>
<dbReference type="SMART" id="SM00077">
    <property type="entry name" value="ITAM"/>
    <property type="match status" value="1"/>
</dbReference>
<dbReference type="GO" id="GO:0032998">
    <property type="term" value="C:Fc-epsilon receptor I complex"/>
    <property type="evidence" value="ECO:0007669"/>
    <property type="project" value="InterPro"/>
</dbReference>
<dbReference type="Proteomes" id="UP000002494">
    <property type="component" value="Chromosome 13"/>
</dbReference>
<keyword evidence="10" id="KW-0389">IgE-binding protein</keyword>
<evidence type="ECO:0000256" key="12">
    <source>
        <dbReference type="ARBA" id="ARBA00023136"/>
    </source>
</evidence>
<evidence type="ECO:0000256" key="14">
    <source>
        <dbReference type="ARBA" id="ARBA00023170"/>
    </source>
</evidence>
<keyword evidence="14" id="KW-0675">Receptor</keyword>
<keyword evidence="12 18" id="KW-0472">Membrane</keyword>
<dbReference type="Pfam" id="PF11628">
    <property type="entry name" value="TCR_zetazeta"/>
    <property type="match status" value="1"/>
</dbReference>
<evidence type="ECO:0000313" key="20">
    <source>
        <dbReference type="Proteomes" id="UP000002494"/>
    </source>
</evidence>